<sequence>MQKTFPTYEEHKDVKCYVCGKGLNNLHGERRTVVEQGKYYQFCIGCKTHTFYDIERKKGKIIKGKRINSISISKAEEFEPLQDALEKFELKHPKGWITTTFYNHEFKDGALKWNLIAEPAWPPASYPIEYYFDSIKRAIDQINWLLEDDEENNE</sequence>
<accession>A0A0F9D7Z0</accession>
<gene>
    <name evidence="1" type="ORF">LCGC14_2520940</name>
</gene>
<protein>
    <submittedName>
        <fullName evidence="1">Uncharacterized protein</fullName>
    </submittedName>
</protein>
<reference evidence="1" key="1">
    <citation type="journal article" date="2015" name="Nature">
        <title>Complex archaea that bridge the gap between prokaryotes and eukaryotes.</title>
        <authorList>
            <person name="Spang A."/>
            <person name="Saw J.H."/>
            <person name="Jorgensen S.L."/>
            <person name="Zaremba-Niedzwiedzka K."/>
            <person name="Martijn J."/>
            <person name="Lind A.E."/>
            <person name="van Eijk R."/>
            <person name="Schleper C."/>
            <person name="Guy L."/>
            <person name="Ettema T.J."/>
        </authorList>
    </citation>
    <scope>NUCLEOTIDE SEQUENCE</scope>
</reference>
<proteinExistence type="predicted"/>
<organism evidence="1">
    <name type="scientific">marine sediment metagenome</name>
    <dbReference type="NCBI Taxonomy" id="412755"/>
    <lineage>
        <taxon>unclassified sequences</taxon>
        <taxon>metagenomes</taxon>
        <taxon>ecological metagenomes</taxon>
    </lineage>
</organism>
<evidence type="ECO:0000313" key="1">
    <source>
        <dbReference type="EMBL" id="KKL13921.1"/>
    </source>
</evidence>
<name>A0A0F9D7Z0_9ZZZZ</name>
<dbReference type="EMBL" id="LAZR01040665">
    <property type="protein sequence ID" value="KKL13921.1"/>
    <property type="molecule type" value="Genomic_DNA"/>
</dbReference>
<comment type="caution">
    <text evidence="1">The sequence shown here is derived from an EMBL/GenBank/DDBJ whole genome shotgun (WGS) entry which is preliminary data.</text>
</comment>
<dbReference type="AlphaFoldDB" id="A0A0F9D7Z0"/>